<dbReference type="InterPro" id="IPR016193">
    <property type="entry name" value="Cytidine_deaminase-like"/>
</dbReference>
<feature type="binding site" evidence="11">
    <location>
        <position position="203"/>
    </location>
    <ligand>
        <name>substrate</name>
    </ligand>
</feature>
<dbReference type="EC" id="3.5.4.26" evidence="9"/>
<gene>
    <name evidence="14" type="primary">ribD</name>
    <name evidence="14" type="ORF">EG028_26820</name>
</gene>
<feature type="binding site" evidence="11">
    <location>
        <position position="191"/>
    </location>
    <ligand>
        <name>substrate</name>
    </ligand>
</feature>
<keyword evidence="9" id="KW-0686">Riboflavin biosynthesis</keyword>
<comment type="pathway">
    <text evidence="3 9">Cofactor biosynthesis; riboflavin biosynthesis; 5-amino-6-(D-ribitylamino)uracil from GTP: step 3/4.</text>
</comment>
<evidence type="ECO:0000259" key="13">
    <source>
        <dbReference type="PROSITE" id="PS51747"/>
    </source>
</evidence>
<feature type="binding site" evidence="11">
    <location>
        <position position="214"/>
    </location>
    <ligand>
        <name>substrate</name>
    </ligand>
</feature>
<evidence type="ECO:0000256" key="12">
    <source>
        <dbReference type="PIRSR" id="PIRSR006769-3"/>
    </source>
</evidence>
<keyword evidence="7 9" id="KW-0560">Oxidoreductase</keyword>
<proteinExistence type="inferred from homology"/>
<sequence length="343" mass="38176">MHSNSHEIFMQRCISLALNGEGMVAPNPMVGAVLVHEGRIIGEGFHRLYGEAHAEVNCVNSVEPELQELIPRSIMYVSLEPCAHHGKTPPCADLIIAKNIPEVVIGCVDSFSRVAGKGIEKLREAGVKVTTGVLEAECRYLNRRFFTFHEQQRPYVILKWAQSPDGFMAPPDGKPVRISGPYADRLVHQWRSREAGIMVGTQTALKDNPRLNTRLWPGKSPVRIVLDLDEKIPRHFHLHDGSVRTIFITGKEIDRSEELLPQVMAILHKESVQSIIVEGGANLLQQFINSGTWDELRVITGQEPLGNGLRAPYMGRTVVQEKLDAGGDQVAVYGRPTARKLHE</sequence>
<comment type="pathway">
    <text evidence="2 9">Cofactor biosynthesis; riboflavin biosynthesis; 5-amino-6-(D-ribitylamino)uracil from GTP: step 2/4.</text>
</comment>
<dbReference type="CDD" id="cd01284">
    <property type="entry name" value="Riboflavin_deaminase-reductase"/>
    <property type="match status" value="1"/>
</dbReference>
<dbReference type="SUPFAM" id="SSF53597">
    <property type="entry name" value="Dihydrofolate reductase-like"/>
    <property type="match status" value="1"/>
</dbReference>
<protein>
    <recommendedName>
        <fullName evidence="9">Riboflavin biosynthesis protein RibD</fullName>
    </recommendedName>
    <domain>
        <recommendedName>
            <fullName evidence="9">Diaminohydroxyphosphoribosylaminopyrimidine deaminase</fullName>
            <shortName evidence="9">DRAP deaminase</shortName>
            <ecNumber evidence="9">3.5.4.26</ecNumber>
        </recommendedName>
        <alternativeName>
            <fullName evidence="9">Riboflavin-specific deaminase</fullName>
        </alternativeName>
    </domain>
    <domain>
        <recommendedName>
            <fullName evidence="9">5-amino-6-(5-phosphoribosylamino)uracil reductase</fullName>
            <ecNumber evidence="9">1.1.1.193</ecNumber>
        </recommendedName>
        <alternativeName>
            <fullName evidence="9">HTP reductase</fullName>
        </alternativeName>
    </domain>
</protein>
<evidence type="ECO:0000256" key="9">
    <source>
        <dbReference type="PIRNR" id="PIRNR006769"/>
    </source>
</evidence>
<dbReference type="GO" id="GO:0008703">
    <property type="term" value="F:5-amino-6-(5-phosphoribosylamino)uracil reductase activity"/>
    <property type="evidence" value="ECO:0007669"/>
    <property type="project" value="UniProtKB-EC"/>
</dbReference>
<evidence type="ECO:0000256" key="11">
    <source>
        <dbReference type="PIRSR" id="PIRSR006769-2"/>
    </source>
</evidence>
<evidence type="ECO:0000256" key="6">
    <source>
        <dbReference type="ARBA" id="ARBA00022857"/>
    </source>
</evidence>
<keyword evidence="9 14" id="KW-0378">Hydrolase</keyword>
<feature type="binding site" evidence="11">
    <location>
        <position position="161"/>
    </location>
    <ligand>
        <name>NADP(+)</name>
        <dbReference type="ChEBI" id="CHEBI:58349"/>
    </ligand>
</feature>
<dbReference type="EC" id="1.1.1.193" evidence="9"/>
<feature type="binding site" evidence="12">
    <location>
        <position position="53"/>
    </location>
    <ligand>
        <name>Zn(2+)</name>
        <dbReference type="ChEBI" id="CHEBI:29105"/>
        <note>catalytic</note>
    </ligand>
</feature>
<dbReference type="PROSITE" id="PS51747">
    <property type="entry name" value="CYT_DCMP_DEAMINASES_2"/>
    <property type="match status" value="1"/>
</dbReference>
<dbReference type="InterPro" id="IPR050765">
    <property type="entry name" value="Riboflavin_Biosynth_HTPR"/>
</dbReference>
<evidence type="ECO:0000256" key="1">
    <source>
        <dbReference type="ARBA" id="ARBA00002151"/>
    </source>
</evidence>
<accession>A0A3N4M4N2</accession>
<dbReference type="Pfam" id="PF00383">
    <property type="entry name" value="dCMP_cyt_deam_1"/>
    <property type="match status" value="1"/>
</dbReference>
<dbReference type="InterPro" id="IPR002734">
    <property type="entry name" value="RibDG_C"/>
</dbReference>
<dbReference type="AlphaFoldDB" id="A0A3N4M4N2"/>
<dbReference type="InterPro" id="IPR024072">
    <property type="entry name" value="DHFR-like_dom_sf"/>
</dbReference>
<evidence type="ECO:0000313" key="14">
    <source>
        <dbReference type="EMBL" id="RPD38072.1"/>
    </source>
</evidence>
<keyword evidence="9 12" id="KW-0479">Metal-binding</keyword>
<dbReference type="PANTHER" id="PTHR38011">
    <property type="entry name" value="DIHYDROFOLATE REDUCTASE FAMILY PROTEIN (AFU_ORTHOLOGUE AFUA_8G06820)"/>
    <property type="match status" value="1"/>
</dbReference>
<dbReference type="NCBIfam" id="TIGR00326">
    <property type="entry name" value="eubact_ribD"/>
    <property type="match status" value="1"/>
</dbReference>
<comment type="catalytic activity">
    <reaction evidence="9">
        <text>5-amino-6-(5-phospho-D-ribitylamino)uracil + NADP(+) = 5-amino-6-(5-phospho-D-ribosylamino)uracil + NADPH + H(+)</text>
        <dbReference type="Rhea" id="RHEA:17845"/>
        <dbReference type="ChEBI" id="CHEBI:15378"/>
        <dbReference type="ChEBI" id="CHEBI:57783"/>
        <dbReference type="ChEBI" id="CHEBI:58349"/>
        <dbReference type="ChEBI" id="CHEBI:58421"/>
        <dbReference type="ChEBI" id="CHEBI:58453"/>
        <dbReference type="EC" id="1.1.1.193"/>
    </reaction>
</comment>
<evidence type="ECO:0000256" key="2">
    <source>
        <dbReference type="ARBA" id="ARBA00004882"/>
    </source>
</evidence>
<feature type="binding site" evidence="12">
    <location>
        <position position="82"/>
    </location>
    <ligand>
        <name>Zn(2+)</name>
        <dbReference type="ChEBI" id="CHEBI:29105"/>
        <note>catalytic</note>
    </ligand>
</feature>
<keyword evidence="9 12" id="KW-0862">Zinc</keyword>
<keyword evidence="15" id="KW-1185">Reference proteome</keyword>
<evidence type="ECO:0000256" key="8">
    <source>
        <dbReference type="ARBA" id="ARBA00023268"/>
    </source>
</evidence>
<organism evidence="14 15">
    <name type="scientific">Chitinophaga barathri</name>
    <dbReference type="NCBI Taxonomy" id="1647451"/>
    <lineage>
        <taxon>Bacteria</taxon>
        <taxon>Pseudomonadati</taxon>
        <taxon>Bacteroidota</taxon>
        <taxon>Chitinophagia</taxon>
        <taxon>Chitinophagales</taxon>
        <taxon>Chitinophagaceae</taxon>
        <taxon>Chitinophaga</taxon>
    </lineage>
</organism>
<dbReference type="Pfam" id="PF01872">
    <property type="entry name" value="RibD_C"/>
    <property type="match status" value="1"/>
</dbReference>
<keyword evidence="6 9" id="KW-0521">NADP</keyword>
<evidence type="ECO:0000256" key="7">
    <source>
        <dbReference type="ARBA" id="ARBA00023002"/>
    </source>
</evidence>
<feature type="binding site" evidence="11">
    <location>
        <position position="211"/>
    </location>
    <ligand>
        <name>substrate</name>
    </ligand>
</feature>
<evidence type="ECO:0000256" key="3">
    <source>
        <dbReference type="ARBA" id="ARBA00004910"/>
    </source>
</evidence>
<feature type="domain" description="CMP/dCMP-type deaminase" evidence="13">
    <location>
        <begin position="4"/>
        <end position="130"/>
    </location>
</feature>
<reference evidence="15" key="1">
    <citation type="submission" date="2018-11" db="EMBL/GenBank/DDBJ databases">
        <title>Chitinophaga lutea sp.nov., isolate from arsenic contaminated soil.</title>
        <authorList>
            <person name="Zong Y."/>
        </authorList>
    </citation>
    <scope>NUCLEOTIDE SEQUENCE [LARGE SCALE GENOMIC DNA]</scope>
    <source>
        <strain evidence="15">YLT18</strain>
    </source>
</reference>
<dbReference type="RefSeq" id="WP_120519340.1">
    <property type="nucleotide sequence ID" value="NZ_QXZY01000018.1"/>
</dbReference>
<dbReference type="GO" id="GO:0009231">
    <property type="term" value="P:riboflavin biosynthetic process"/>
    <property type="evidence" value="ECO:0007669"/>
    <property type="project" value="UniProtKB-UniPathway"/>
</dbReference>
<dbReference type="InterPro" id="IPR004794">
    <property type="entry name" value="Eubact_RibD"/>
</dbReference>
<evidence type="ECO:0000313" key="15">
    <source>
        <dbReference type="Proteomes" id="UP000279089"/>
    </source>
</evidence>
<feature type="active site" description="Proton donor" evidence="10">
    <location>
        <position position="55"/>
    </location>
</feature>
<feature type="binding site" evidence="11">
    <location>
        <position position="207"/>
    </location>
    <ligand>
        <name>NADP(+)</name>
        <dbReference type="ChEBI" id="CHEBI:58349"/>
    </ligand>
</feature>
<comment type="caution">
    <text evidence="14">The sequence shown here is derived from an EMBL/GenBank/DDBJ whole genome shotgun (WGS) entry which is preliminary data.</text>
</comment>
<dbReference type="OrthoDB" id="9800865at2"/>
<dbReference type="EMBL" id="RMBX01000019">
    <property type="protein sequence ID" value="RPD38072.1"/>
    <property type="molecule type" value="Genomic_DNA"/>
</dbReference>
<comment type="function">
    <text evidence="1 9">Converts 2,5-diamino-6-(ribosylamino)-4(3h)-pyrimidinone 5'-phosphate into 5-amino-6-(ribosylamino)-2,4(1h,3h)-pyrimidinedione 5'-phosphate.</text>
</comment>
<dbReference type="InterPro" id="IPR002125">
    <property type="entry name" value="CMP_dCMP_dom"/>
</dbReference>
<comment type="similarity">
    <text evidence="4 9">In the N-terminal section; belongs to the cytidine and deoxycytidylate deaminase family.</text>
</comment>
<feature type="binding site" evidence="12">
    <location>
        <position position="91"/>
    </location>
    <ligand>
        <name>Zn(2+)</name>
        <dbReference type="ChEBI" id="CHEBI:29105"/>
        <note>catalytic</note>
    </ligand>
</feature>
<dbReference type="SUPFAM" id="SSF53927">
    <property type="entry name" value="Cytidine deaminase-like"/>
    <property type="match status" value="1"/>
</dbReference>
<dbReference type="Gene3D" id="3.40.430.10">
    <property type="entry name" value="Dihydrofolate Reductase, subunit A"/>
    <property type="match status" value="1"/>
</dbReference>
<evidence type="ECO:0000256" key="5">
    <source>
        <dbReference type="ARBA" id="ARBA00007417"/>
    </source>
</evidence>
<dbReference type="GO" id="GO:0008835">
    <property type="term" value="F:diaminohydroxyphosphoribosylaminopyrimidine deaminase activity"/>
    <property type="evidence" value="ECO:0007669"/>
    <property type="project" value="UniProtKB-EC"/>
</dbReference>
<dbReference type="PANTHER" id="PTHR38011:SF7">
    <property type="entry name" value="2,5-DIAMINO-6-RIBOSYLAMINO-4(3H)-PYRIMIDINONE 5'-PHOSPHATE REDUCTASE"/>
    <property type="match status" value="1"/>
</dbReference>
<keyword evidence="8" id="KW-0511">Multifunctional enzyme</keyword>
<name>A0A3N4M4N2_9BACT</name>
<dbReference type="Gene3D" id="3.40.140.10">
    <property type="entry name" value="Cytidine Deaminase, domain 2"/>
    <property type="match status" value="1"/>
</dbReference>
<comment type="cofactor">
    <cofactor evidence="9 12">
        <name>Zn(2+)</name>
        <dbReference type="ChEBI" id="CHEBI:29105"/>
    </cofactor>
    <text evidence="9 12">Binds 1 zinc ion.</text>
</comment>
<dbReference type="PIRSF" id="PIRSF006769">
    <property type="entry name" value="RibD"/>
    <property type="match status" value="1"/>
</dbReference>
<comment type="similarity">
    <text evidence="5 9">In the C-terminal section; belongs to the HTP reductase family.</text>
</comment>
<feature type="binding site" evidence="11">
    <location>
        <position position="278"/>
    </location>
    <ligand>
        <name>substrate</name>
    </ligand>
</feature>
<evidence type="ECO:0000256" key="4">
    <source>
        <dbReference type="ARBA" id="ARBA00005259"/>
    </source>
</evidence>
<dbReference type="UniPathway" id="UPA00275">
    <property type="reaction ID" value="UER00401"/>
</dbReference>
<comment type="catalytic activity">
    <reaction evidence="9">
        <text>2,5-diamino-6-hydroxy-4-(5-phosphoribosylamino)-pyrimidine + H2O + H(+) = 5-amino-6-(5-phospho-D-ribosylamino)uracil + NH4(+)</text>
        <dbReference type="Rhea" id="RHEA:21868"/>
        <dbReference type="ChEBI" id="CHEBI:15377"/>
        <dbReference type="ChEBI" id="CHEBI:15378"/>
        <dbReference type="ChEBI" id="CHEBI:28938"/>
        <dbReference type="ChEBI" id="CHEBI:58453"/>
        <dbReference type="ChEBI" id="CHEBI:58614"/>
        <dbReference type="EC" id="3.5.4.26"/>
    </reaction>
</comment>
<dbReference type="GO" id="GO:0046872">
    <property type="term" value="F:metal ion binding"/>
    <property type="evidence" value="ECO:0007669"/>
    <property type="project" value="UniProtKB-KW"/>
</dbReference>
<dbReference type="Proteomes" id="UP000279089">
    <property type="component" value="Unassembled WGS sequence"/>
</dbReference>
<evidence type="ECO:0000256" key="10">
    <source>
        <dbReference type="PIRSR" id="PIRSR006769-1"/>
    </source>
</evidence>